<accession>A0A9W8H8Q9</accession>
<keyword evidence="6" id="KW-0653">Protein transport</keyword>
<dbReference type="OrthoDB" id="543373at2759"/>
<evidence type="ECO:0000256" key="3">
    <source>
        <dbReference type="ARBA" id="ARBA00022448"/>
    </source>
</evidence>
<evidence type="ECO:0000256" key="5">
    <source>
        <dbReference type="ARBA" id="ARBA00022737"/>
    </source>
</evidence>
<dbReference type="GO" id="GO:0005737">
    <property type="term" value="C:cytoplasm"/>
    <property type="evidence" value="ECO:0007669"/>
    <property type="project" value="UniProtKB-SubCell"/>
</dbReference>
<evidence type="ECO:0000256" key="4">
    <source>
        <dbReference type="ARBA" id="ARBA00022490"/>
    </source>
</evidence>
<dbReference type="SMART" id="SM01349">
    <property type="entry name" value="TOG"/>
    <property type="match status" value="1"/>
</dbReference>
<dbReference type="InterPro" id="IPR057672">
    <property type="entry name" value="TPR_IPO4/5"/>
</dbReference>
<keyword evidence="3" id="KW-0813">Transport</keyword>
<dbReference type="GO" id="GO:0005634">
    <property type="term" value="C:nucleus"/>
    <property type="evidence" value="ECO:0007669"/>
    <property type="project" value="UniProtKB-SubCell"/>
</dbReference>
<dbReference type="Gene3D" id="1.25.10.10">
    <property type="entry name" value="Leucine-rich Repeat Variant"/>
    <property type="match status" value="1"/>
</dbReference>
<protein>
    <submittedName>
        <fullName evidence="9">Importin subunit beta-3</fullName>
    </submittedName>
</protein>
<keyword evidence="4" id="KW-0963">Cytoplasm</keyword>
<evidence type="ECO:0000313" key="9">
    <source>
        <dbReference type="EMBL" id="KAJ2777475.1"/>
    </source>
</evidence>
<dbReference type="GO" id="GO:0006606">
    <property type="term" value="P:protein import into nucleus"/>
    <property type="evidence" value="ECO:0007669"/>
    <property type="project" value="InterPro"/>
</dbReference>
<dbReference type="SUPFAM" id="SSF48371">
    <property type="entry name" value="ARM repeat"/>
    <property type="match status" value="1"/>
</dbReference>
<dbReference type="Pfam" id="PF13513">
    <property type="entry name" value="HEAT_EZ"/>
    <property type="match status" value="2"/>
</dbReference>
<dbReference type="InterPro" id="IPR011989">
    <property type="entry name" value="ARM-like"/>
</dbReference>
<keyword evidence="7" id="KW-0539">Nucleus</keyword>
<dbReference type="AlphaFoldDB" id="A0A9W8H8Q9"/>
<dbReference type="PANTHER" id="PTHR10527">
    <property type="entry name" value="IMPORTIN BETA"/>
    <property type="match status" value="1"/>
</dbReference>
<keyword evidence="10" id="KW-1185">Reference proteome</keyword>
<feature type="domain" description="Importin N-terminal" evidence="8">
    <location>
        <begin position="30"/>
        <end position="112"/>
    </location>
</feature>
<dbReference type="InterPro" id="IPR040122">
    <property type="entry name" value="Importin_beta"/>
</dbReference>
<gene>
    <name evidence="9" type="primary">PSE1</name>
    <name evidence="9" type="ORF">H4R18_005141</name>
</gene>
<dbReference type="EMBL" id="JANBUL010000289">
    <property type="protein sequence ID" value="KAJ2777475.1"/>
    <property type="molecule type" value="Genomic_DNA"/>
</dbReference>
<dbReference type="InterPro" id="IPR041653">
    <property type="entry name" value="Importin_rep_4"/>
</dbReference>
<reference evidence="9" key="1">
    <citation type="submission" date="2022-07" db="EMBL/GenBank/DDBJ databases">
        <title>Phylogenomic reconstructions and comparative analyses of Kickxellomycotina fungi.</title>
        <authorList>
            <person name="Reynolds N.K."/>
            <person name="Stajich J.E."/>
            <person name="Barry K."/>
            <person name="Grigoriev I.V."/>
            <person name="Crous P."/>
            <person name="Smith M.E."/>
        </authorList>
    </citation>
    <scope>NUCLEOTIDE SEQUENCE</scope>
    <source>
        <strain evidence="9">NBRC 105414</strain>
    </source>
</reference>
<dbReference type="PROSITE" id="PS50166">
    <property type="entry name" value="IMPORTIN_B_NT"/>
    <property type="match status" value="1"/>
</dbReference>
<dbReference type="Pfam" id="PF18829">
    <property type="entry name" value="Importin_rep_6"/>
    <property type="match status" value="1"/>
</dbReference>
<evidence type="ECO:0000259" key="8">
    <source>
        <dbReference type="PROSITE" id="PS50166"/>
    </source>
</evidence>
<evidence type="ECO:0000256" key="7">
    <source>
        <dbReference type="ARBA" id="ARBA00023242"/>
    </source>
</evidence>
<comment type="subcellular location">
    <subcellularLocation>
        <location evidence="2">Cytoplasm</location>
    </subcellularLocation>
    <subcellularLocation>
        <location evidence="1">Nucleus</location>
    </subcellularLocation>
</comment>
<proteinExistence type="predicted"/>
<dbReference type="Pfam" id="PF18808">
    <property type="entry name" value="Importin_rep_4"/>
    <property type="match status" value="1"/>
</dbReference>
<name>A0A9W8H8Q9_9FUNG</name>
<dbReference type="Pfam" id="PF25780">
    <property type="entry name" value="TPR_IPO5"/>
    <property type="match status" value="1"/>
</dbReference>
<keyword evidence="5" id="KW-0677">Repeat</keyword>
<dbReference type="Proteomes" id="UP001140217">
    <property type="component" value="Unassembled WGS sequence"/>
</dbReference>
<dbReference type="InterPro" id="IPR016024">
    <property type="entry name" value="ARM-type_fold"/>
</dbReference>
<evidence type="ECO:0000256" key="6">
    <source>
        <dbReference type="ARBA" id="ARBA00022927"/>
    </source>
</evidence>
<evidence type="ECO:0000256" key="1">
    <source>
        <dbReference type="ARBA" id="ARBA00004123"/>
    </source>
</evidence>
<organism evidence="9 10">
    <name type="scientific">Coemansia javaensis</name>
    <dbReference type="NCBI Taxonomy" id="2761396"/>
    <lineage>
        <taxon>Eukaryota</taxon>
        <taxon>Fungi</taxon>
        <taxon>Fungi incertae sedis</taxon>
        <taxon>Zoopagomycota</taxon>
        <taxon>Kickxellomycotina</taxon>
        <taxon>Kickxellomycetes</taxon>
        <taxon>Kickxellales</taxon>
        <taxon>Kickxellaceae</taxon>
        <taxon>Coemansia</taxon>
    </lineage>
</organism>
<dbReference type="InterPro" id="IPR001494">
    <property type="entry name" value="Importin-beta_N"/>
</dbReference>
<evidence type="ECO:0000256" key="2">
    <source>
        <dbReference type="ARBA" id="ARBA00004496"/>
    </source>
</evidence>
<comment type="caution">
    <text evidence="9">The sequence shown here is derived from an EMBL/GenBank/DDBJ whole genome shotgun (WGS) entry which is preliminary data.</text>
</comment>
<dbReference type="InterPro" id="IPR041389">
    <property type="entry name" value="Importin_rep_6"/>
</dbReference>
<dbReference type="GO" id="GO:0031267">
    <property type="term" value="F:small GTPase binding"/>
    <property type="evidence" value="ECO:0007669"/>
    <property type="project" value="InterPro"/>
</dbReference>
<dbReference type="InterPro" id="IPR034085">
    <property type="entry name" value="TOG"/>
</dbReference>
<sequence>MSSNYEQTAGLLKGLMGRLMSADNEERSQAEASLNSEWRDGQPQTLLGSLAFLVHRDSEAQARAFAAVLLRRLAFQTVNATDNKEDERTVWSVVPGAVQQAVKAELLGALRSETERSARHKLCDTIAEIANNEGDGQWPDLLGALYACAQDGNAQLRESAYRVFSSCAHLLEGQSAAAVTGAFTGALQDAEAAVRQAALQAAVAYIVGTDEKQRSGLAAMVGPMLGVLTPLLQSGDEAALTEALAALVEAGEEAPKLFRAVLGDLVAFATAIGNNAELESATRQAAMELLVTLAEAAPGMCRKSAQFCQAVVPVCLQMLSSIEDDEAWHTAETLEDADSDENHVFGEQTLDRLANALGGRQLLPVAFNYIPQMLQAGEWAQRHAGLMAVSSIGEGCYKLMRNELSRVLDLITPRFRDEHARVRYAACNCVGQMSTDFAPLLQEQHSEAVLGSLIAAMGDAAPRVQTHAAAAMVNFAEDATRAVLEPHLDTLLERLLAMLGSPRRYVQEQAITTIATIADNAQARFNKYYGTIMPMLLRVLAQATDRDHRLLRGKAMECATFIGLAVGRDVFGPDIPRLVELLTQTQRSVEDADDPQASYLQASWARLCRLMGADFAPLLPVVMPPLLAAARQQPDLAILDPDEDPEASYSAEDGWEFANVGGQQVGIRTTALEEKCDAVELLGTYARDLGAAFLPHAAETLEILVPLFRFYFHEGVRSSAAAAVPPVLAALRAGDGAALRQSWGAVCDRYIATLGSEDDDSFALQLFASFAEALGHVGEGSMTGEQMAALAGACVQQMTKYHRRMKEREAARAADELDEDDEEQLAEEEALEGLAIDEVAKALHAVFRAHGPAFAPAFRTLLPVAHKYLRERDPAARQWAICIFDDLVEFTGPASAQFAGDFLEPLAAALGDATAPDLRQAAAYGVGVMAQFGGDAYADFVATTALPAMLAAVARPDARAPENVFATENMVAAIAKALRFCAARVADPRAVLQAWFRALPISNDEDEVPFAYEYLVSVVREQPDALLPPGDRRALAHLVKVVAEPLAVLDVAPALAQALVALMRDSLAALDDAARQALWAEIALEHQQALRAKGLI</sequence>
<evidence type="ECO:0000313" key="10">
    <source>
        <dbReference type="Proteomes" id="UP001140217"/>
    </source>
</evidence>